<dbReference type="Gene3D" id="1.10.3720.10">
    <property type="entry name" value="MetI-like"/>
    <property type="match status" value="1"/>
</dbReference>
<dbReference type="InterPro" id="IPR051789">
    <property type="entry name" value="Bact_Polyamine_Transport"/>
</dbReference>
<dbReference type="InterPro" id="IPR000515">
    <property type="entry name" value="MetI-like"/>
</dbReference>
<dbReference type="Proteomes" id="UP001237448">
    <property type="component" value="Unassembled WGS sequence"/>
</dbReference>
<feature type="transmembrane region" description="Helical" evidence="8">
    <location>
        <begin position="64"/>
        <end position="94"/>
    </location>
</feature>
<feature type="transmembrane region" description="Helical" evidence="8">
    <location>
        <begin position="132"/>
        <end position="152"/>
    </location>
</feature>
<evidence type="ECO:0000256" key="8">
    <source>
        <dbReference type="RuleBase" id="RU363032"/>
    </source>
</evidence>
<evidence type="ECO:0000256" key="6">
    <source>
        <dbReference type="ARBA" id="ARBA00022989"/>
    </source>
</evidence>
<feature type="domain" description="ABC transmembrane type-1" evidence="9">
    <location>
        <begin position="68"/>
        <end position="255"/>
    </location>
</feature>
<dbReference type="InterPro" id="IPR035906">
    <property type="entry name" value="MetI-like_sf"/>
</dbReference>
<dbReference type="RefSeq" id="WP_307434808.1">
    <property type="nucleotide sequence ID" value="NZ_JAUSVK010000001.1"/>
</dbReference>
<comment type="similarity">
    <text evidence="2">Belongs to the binding-protein-dependent transport system permease family. CysTW subfamily.</text>
</comment>
<dbReference type="PANTHER" id="PTHR43848">
    <property type="entry name" value="PUTRESCINE TRANSPORT SYSTEM PERMEASE PROTEIN POTI"/>
    <property type="match status" value="1"/>
</dbReference>
<dbReference type="Pfam" id="PF00528">
    <property type="entry name" value="BPD_transp_1"/>
    <property type="match status" value="1"/>
</dbReference>
<organism evidence="10 11">
    <name type="scientific">Labrys monachus</name>
    <dbReference type="NCBI Taxonomy" id="217067"/>
    <lineage>
        <taxon>Bacteria</taxon>
        <taxon>Pseudomonadati</taxon>
        <taxon>Pseudomonadota</taxon>
        <taxon>Alphaproteobacteria</taxon>
        <taxon>Hyphomicrobiales</taxon>
        <taxon>Xanthobacteraceae</taxon>
        <taxon>Labrys</taxon>
    </lineage>
</organism>
<dbReference type="CDD" id="cd06261">
    <property type="entry name" value="TM_PBP2"/>
    <property type="match status" value="1"/>
</dbReference>
<accession>A0ABU0FNQ2</accession>
<dbReference type="EMBL" id="JAUSVK010000001">
    <property type="protein sequence ID" value="MDQ0395703.1"/>
    <property type="molecule type" value="Genomic_DNA"/>
</dbReference>
<keyword evidence="5 8" id="KW-0812">Transmembrane</keyword>
<dbReference type="PROSITE" id="PS50928">
    <property type="entry name" value="ABC_TM1"/>
    <property type="match status" value="1"/>
</dbReference>
<evidence type="ECO:0000313" key="10">
    <source>
        <dbReference type="EMBL" id="MDQ0395703.1"/>
    </source>
</evidence>
<sequence length="267" mass="29145">MTRRAGFIDLVLGIVTVLTFLCLYAPLAAVSALSFFQLVRLRGVMSFAPFSLEPYARLWVNDDILSALATTCFIGVVATALALVLGVLFAFYFVTARRSLGLLMQGLIFLPFLLPPIITGLALLIFFRQLDITRGILTIVVGHVVFIVPIVYRTVLVRLQILGKSLTEASLDLGASRWQTLWLVILPQLRPALIAGGLLAFSMSFDETLITLFLAGSESTLPIRLWGMMRVGFVPEINALATLILVFAAGITLAVGFMQQRAGNRAL</sequence>
<feature type="transmembrane region" description="Helical" evidence="8">
    <location>
        <begin position="192"/>
        <end position="217"/>
    </location>
</feature>
<feature type="transmembrane region" description="Helical" evidence="8">
    <location>
        <begin position="7"/>
        <end position="36"/>
    </location>
</feature>
<comment type="caution">
    <text evidence="10">The sequence shown here is derived from an EMBL/GenBank/DDBJ whole genome shotgun (WGS) entry which is preliminary data.</text>
</comment>
<keyword evidence="7 8" id="KW-0472">Membrane</keyword>
<evidence type="ECO:0000313" key="11">
    <source>
        <dbReference type="Proteomes" id="UP001237448"/>
    </source>
</evidence>
<evidence type="ECO:0000256" key="1">
    <source>
        <dbReference type="ARBA" id="ARBA00004651"/>
    </source>
</evidence>
<evidence type="ECO:0000256" key="4">
    <source>
        <dbReference type="ARBA" id="ARBA00022475"/>
    </source>
</evidence>
<dbReference type="SUPFAM" id="SSF161098">
    <property type="entry name" value="MetI-like"/>
    <property type="match status" value="1"/>
</dbReference>
<dbReference type="PANTHER" id="PTHR43848:SF2">
    <property type="entry name" value="PUTRESCINE TRANSPORT SYSTEM PERMEASE PROTEIN POTI"/>
    <property type="match status" value="1"/>
</dbReference>
<proteinExistence type="inferred from homology"/>
<reference evidence="10 11" key="1">
    <citation type="submission" date="2023-07" db="EMBL/GenBank/DDBJ databases">
        <title>Genomic Encyclopedia of Type Strains, Phase IV (KMG-IV): sequencing the most valuable type-strain genomes for metagenomic binning, comparative biology and taxonomic classification.</title>
        <authorList>
            <person name="Goeker M."/>
        </authorList>
    </citation>
    <scope>NUCLEOTIDE SEQUENCE [LARGE SCALE GENOMIC DNA]</scope>
    <source>
        <strain evidence="10 11">DSM 5896</strain>
    </source>
</reference>
<evidence type="ECO:0000259" key="9">
    <source>
        <dbReference type="PROSITE" id="PS50928"/>
    </source>
</evidence>
<name>A0ABU0FNQ2_9HYPH</name>
<keyword evidence="11" id="KW-1185">Reference proteome</keyword>
<keyword evidence="6 8" id="KW-1133">Transmembrane helix</keyword>
<gene>
    <name evidence="10" type="ORF">J3R73_005495</name>
</gene>
<feature type="transmembrane region" description="Helical" evidence="8">
    <location>
        <begin position="106"/>
        <end position="126"/>
    </location>
</feature>
<keyword evidence="3 8" id="KW-0813">Transport</keyword>
<evidence type="ECO:0000256" key="5">
    <source>
        <dbReference type="ARBA" id="ARBA00022692"/>
    </source>
</evidence>
<evidence type="ECO:0000256" key="3">
    <source>
        <dbReference type="ARBA" id="ARBA00022448"/>
    </source>
</evidence>
<keyword evidence="4" id="KW-1003">Cell membrane</keyword>
<evidence type="ECO:0000256" key="7">
    <source>
        <dbReference type="ARBA" id="ARBA00023136"/>
    </source>
</evidence>
<comment type="subcellular location">
    <subcellularLocation>
        <location evidence="1 8">Cell membrane</location>
        <topology evidence="1 8">Multi-pass membrane protein</topology>
    </subcellularLocation>
</comment>
<evidence type="ECO:0000256" key="2">
    <source>
        <dbReference type="ARBA" id="ARBA00007069"/>
    </source>
</evidence>
<feature type="transmembrane region" description="Helical" evidence="8">
    <location>
        <begin position="237"/>
        <end position="258"/>
    </location>
</feature>
<protein>
    <submittedName>
        <fullName evidence="10">Spermidine/putrescine transport system permease protein/spermidine/putrescine transport system permease protein</fullName>
    </submittedName>
</protein>